<feature type="transmembrane region" description="Helical" evidence="1">
    <location>
        <begin position="298"/>
        <end position="318"/>
    </location>
</feature>
<organism evidence="2 3">
    <name type="scientific">Tsukamurella paurometabola</name>
    <name type="common">Corynebacterium paurometabolum</name>
    <dbReference type="NCBI Taxonomy" id="2061"/>
    <lineage>
        <taxon>Bacteria</taxon>
        <taxon>Bacillati</taxon>
        <taxon>Actinomycetota</taxon>
        <taxon>Actinomycetes</taxon>
        <taxon>Mycobacteriales</taxon>
        <taxon>Tsukamurellaceae</taxon>
        <taxon>Tsukamurella</taxon>
    </lineage>
</organism>
<feature type="transmembrane region" description="Helical" evidence="1">
    <location>
        <begin position="179"/>
        <end position="201"/>
    </location>
</feature>
<dbReference type="OrthoDB" id="4516461at2"/>
<feature type="transmembrane region" description="Helical" evidence="1">
    <location>
        <begin position="240"/>
        <end position="262"/>
    </location>
</feature>
<keyword evidence="1" id="KW-1133">Transmembrane helix</keyword>
<feature type="transmembrane region" description="Helical" evidence="1">
    <location>
        <begin position="330"/>
        <end position="349"/>
    </location>
</feature>
<sequence length="500" mass="52046">MSHSIPATRQRPHESVGPTAYCWPGYLRAQARIWWRSPLAYVALGAAVFTVVTCGLQLAAGSPDWDSARAYLNLWVVAGGPSFAALTVGMMSGIESRQSAGGILQRGVPGRMIFSGRFAVAFTWTCINHIVAITVWLALSAVTTQGLSLGRALTWALGFGGTTVIVYAWYVALLVLISLFAPVAGTALTALAMIVIGVQFVETPGWQAFPPAWLLRGPLDAIGTHANGTGLDGASLPSGVLPLIASLALGALIITGAGSAVYRSLAVTLGRSHRGQGSRLVNAVTARFHGPGGALVQILRGGLVPGLCVATVALTLLLARWRPAEDAAEFFGIVALPLGCAVLPTLWIAQLRTGIRAVATRSLLPERLGWRLIVVMDAVVVAMSALVGSGLAAAGYADGAALLRHVLVWCAAGWLLIAVASVVNELAGQVAGLAWAIIGTVFGALVGGTVLEDTVGWVFPTAWGSRTEPSEMVVVLALTVLLGVPLSIVAARSVYRVRRH</sequence>
<dbReference type="AlphaFoldDB" id="A0A3P8MBW8"/>
<keyword evidence="1" id="KW-0472">Membrane</keyword>
<name>A0A3P8MBW8_TSUPA</name>
<accession>A0A3P8MBW8</accession>
<dbReference type="EMBL" id="LR131273">
    <property type="protein sequence ID" value="VDR38436.1"/>
    <property type="molecule type" value="Genomic_DNA"/>
</dbReference>
<gene>
    <name evidence="2" type="ORF">NCTC10741_01556</name>
</gene>
<reference evidence="2 3" key="1">
    <citation type="submission" date="2018-12" db="EMBL/GenBank/DDBJ databases">
        <authorList>
            <consortium name="Pathogen Informatics"/>
        </authorList>
    </citation>
    <scope>NUCLEOTIDE SEQUENCE [LARGE SCALE GENOMIC DNA]</scope>
    <source>
        <strain evidence="2 3">NCTC10741</strain>
    </source>
</reference>
<evidence type="ECO:0000313" key="2">
    <source>
        <dbReference type="EMBL" id="VDR38436.1"/>
    </source>
</evidence>
<feature type="transmembrane region" description="Helical" evidence="1">
    <location>
        <begin position="152"/>
        <end position="172"/>
    </location>
</feature>
<feature type="transmembrane region" description="Helical" evidence="1">
    <location>
        <begin position="402"/>
        <end position="423"/>
    </location>
</feature>
<feature type="transmembrane region" description="Helical" evidence="1">
    <location>
        <begin position="38"/>
        <end position="60"/>
    </location>
</feature>
<protein>
    <submittedName>
        <fullName evidence="2">ABC-2 family transporter protein</fullName>
    </submittedName>
</protein>
<dbReference type="Proteomes" id="UP000271626">
    <property type="component" value="Chromosome"/>
</dbReference>
<keyword evidence="1" id="KW-0812">Transmembrane</keyword>
<dbReference type="RefSeq" id="WP_126195694.1">
    <property type="nucleotide sequence ID" value="NZ_CP085954.1"/>
</dbReference>
<feature type="transmembrane region" description="Helical" evidence="1">
    <location>
        <begin position="430"/>
        <end position="451"/>
    </location>
</feature>
<proteinExistence type="predicted"/>
<feature type="transmembrane region" description="Helical" evidence="1">
    <location>
        <begin position="72"/>
        <end position="94"/>
    </location>
</feature>
<feature type="transmembrane region" description="Helical" evidence="1">
    <location>
        <begin position="114"/>
        <end position="140"/>
    </location>
</feature>
<evidence type="ECO:0000256" key="1">
    <source>
        <dbReference type="SAM" id="Phobius"/>
    </source>
</evidence>
<feature type="transmembrane region" description="Helical" evidence="1">
    <location>
        <begin position="471"/>
        <end position="495"/>
    </location>
</feature>
<evidence type="ECO:0000313" key="3">
    <source>
        <dbReference type="Proteomes" id="UP000271626"/>
    </source>
</evidence>
<feature type="transmembrane region" description="Helical" evidence="1">
    <location>
        <begin position="370"/>
        <end position="396"/>
    </location>
</feature>